<dbReference type="EMBL" id="MIGC01001631">
    <property type="protein sequence ID" value="PHJ22561.1"/>
    <property type="molecule type" value="Genomic_DNA"/>
</dbReference>
<evidence type="ECO:0000256" key="1">
    <source>
        <dbReference type="SAM" id="MobiDB-lite"/>
    </source>
</evidence>
<protein>
    <submittedName>
        <fullName evidence="2">Uncharacterized protein</fullName>
    </submittedName>
</protein>
<dbReference type="VEuPathDB" id="ToxoDB:CSUI_003598"/>
<dbReference type="GeneID" id="94427005"/>
<feature type="region of interest" description="Disordered" evidence="1">
    <location>
        <begin position="184"/>
        <end position="212"/>
    </location>
</feature>
<name>A0A2C6KEY2_9APIC</name>
<evidence type="ECO:0000313" key="3">
    <source>
        <dbReference type="Proteomes" id="UP000221165"/>
    </source>
</evidence>
<keyword evidence="3" id="KW-1185">Reference proteome</keyword>
<evidence type="ECO:0000313" key="2">
    <source>
        <dbReference type="EMBL" id="PHJ22561.1"/>
    </source>
</evidence>
<reference evidence="2 3" key="1">
    <citation type="journal article" date="2017" name="Int. J. Parasitol.">
        <title>The genome of the protozoan parasite Cystoisospora suis and a reverse vaccinology approach to identify vaccine candidates.</title>
        <authorList>
            <person name="Palmieri N."/>
            <person name="Shrestha A."/>
            <person name="Ruttkowski B."/>
            <person name="Beck T."/>
            <person name="Vogl C."/>
            <person name="Tomley F."/>
            <person name="Blake D.P."/>
            <person name="Joachim A."/>
        </authorList>
    </citation>
    <scope>NUCLEOTIDE SEQUENCE [LARGE SCALE GENOMIC DNA]</scope>
    <source>
        <strain evidence="2 3">Wien I</strain>
    </source>
</reference>
<sequence length="212" mass="23357">MLVLKRKFGPAFSTVDSHFSIGREPIDSTQGGGFMLVSRATSESLLKQRRYSSRSNPQPRANIDCELAKAVSTEDVLQRLRFPEAVAGDKGDGEACVLLQVPEGLAGTCVCERTACTLGREITDTQVRMPGTEKEESSLEYNSVTRGEDEVVVDEEYRQRKLIWTSQDVSAGAALFGRPYRIRRGKGNISYPENDTQASSSYLGHVPSRDGF</sequence>
<dbReference type="AlphaFoldDB" id="A0A2C6KEY2"/>
<dbReference type="RefSeq" id="XP_067924238.1">
    <property type="nucleotide sequence ID" value="XM_068063794.1"/>
</dbReference>
<accession>A0A2C6KEY2</accession>
<comment type="caution">
    <text evidence="2">The sequence shown here is derived from an EMBL/GenBank/DDBJ whole genome shotgun (WGS) entry which is preliminary data.</text>
</comment>
<feature type="compositionally biased region" description="Polar residues" evidence="1">
    <location>
        <begin position="191"/>
        <end position="202"/>
    </location>
</feature>
<dbReference type="Proteomes" id="UP000221165">
    <property type="component" value="Unassembled WGS sequence"/>
</dbReference>
<organism evidence="2 3">
    <name type="scientific">Cystoisospora suis</name>
    <dbReference type="NCBI Taxonomy" id="483139"/>
    <lineage>
        <taxon>Eukaryota</taxon>
        <taxon>Sar</taxon>
        <taxon>Alveolata</taxon>
        <taxon>Apicomplexa</taxon>
        <taxon>Conoidasida</taxon>
        <taxon>Coccidia</taxon>
        <taxon>Eucoccidiorida</taxon>
        <taxon>Eimeriorina</taxon>
        <taxon>Sarcocystidae</taxon>
        <taxon>Cystoisospora</taxon>
    </lineage>
</organism>
<gene>
    <name evidence="2" type="ORF">CSUI_003598</name>
</gene>
<proteinExistence type="predicted"/>